<dbReference type="InterPro" id="IPR000683">
    <property type="entry name" value="Gfo/Idh/MocA-like_OxRdtase_N"/>
</dbReference>
<accession>A0AA43QFY2</accession>
<dbReference type="Gene3D" id="3.40.50.720">
    <property type="entry name" value="NAD(P)-binding Rossmann-like Domain"/>
    <property type="match status" value="1"/>
</dbReference>
<organism evidence="3 4">
    <name type="scientific">Ramalina farinacea</name>
    <dbReference type="NCBI Taxonomy" id="258253"/>
    <lineage>
        <taxon>Eukaryota</taxon>
        <taxon>Fungi</taxon>
        <taxon>Dikarya</taxon>
        <taxon>Ascomycota</taxon>
        <taxon>Pezizomycotina</taxon>
        <taxon>Lecanoromycetes</taxon>
        <taxon>OSLEUM clade</taxon>
        <taxon>Lecanoromycetidae</taxon>
        <taxon>Lecanorales</taxon>
        <taxon>Lecanorineae</taxon>
        <taxon>Ramalinaceae</taxon>
        <taxon>Ramalina</taxon>
    </lineage>
</organism>
<proteinExistence type="predicted"/>
<evidence type="ECO:0000313" key="4">
    <source>
        <dbReference type="Proteomes" id="UP001161017"/>
    </source>
</evidence>
<dbReference type="SUPFAM" id="SSF51735">
    <property type="entry name" value="NAD(P)-binding Rossmann-fold domains"/>
    <property type="match status" value="1"/>
</dbReference>
<dbReference type="SUPFAM" id="SSF55347">
    <property type="entry name" value="Glyceraldehyde-3-phosphate dehydrogenase-like, C-terminal domain"/>
    <property type="match status" value="1"/>
</dbReference>
<evidence type="ECO:0000259" key="1">
    <source>
        <dbReference type="Pfam" id="PF01408"/>
    </source>
</evidence>
<evidence type="ECO:0000313" key="3">
    <source>
        <dbReference type="EMBL" id="MDI1485818.1"/>
    </source>
</evidence>
<dbReference type="Proteomes" id="UP001161017">
    <property type="component" value="Unassembled WGS sequence"/>
</dbReference>
<dbReference type="GO" id="GO:0000166">
    <property type="term" value="F:nucleotide binding"/>
    <property type="evidence" value="ECO:0007669"/>
    <property type="project" value="InterPro"/>
</dbReference>
<dbReference type="AlphaFoldDB" id="A0AA43QFY2"/>
<dbReference type="Pfam" id="PF01408">
    <property type="entry name" value="GFO_IDH_MocA"/>
    <property type="match status" value="1"/>
</dbReference>
<name>A0AA43QFY2_9LECA</name>
<reference evidence="3" key="1">
    <citation type="journal article" date="2023" name="Genome Biol. Evol.">
        <title>First Whole Genome Sequence and Flow Cytometry Genome Size Data for the Lichen-Forming Fungus Ramalina farinacea (Ascomycota).</title>
        <authorList>
            <person name="Llewellyn T."/>
            <person name="Mian S."/>
            <person name="Hill R."/>
            <person name="Leitch I.J."/>
            <person name="Gaya E."/>
        </authorList>
    </citation>
    <scope>NUCLEOTIDE SEQUENCE</scope>
    <source>
        <strain evidence="3">LIQ254RAFAR</strain>
    </source>
</reference>
<dbReference type="GO" id="GO:0016491">
    <property type="term" value="F:oxidoreductase activity"/>
    <property type="evidence" value="ECO:0007669"/>
    <property type="project" value="TreeGrafter"/>
</dbReference>
<dbReference type="PANTHER" id="PTHR42840:SF5">
    <property type="entry name" value="NAD(P)-BINDING ROSSMANN-FOLD SUPERFAMILY PROTEIN"/>
    <property type="match status" value="1"/>
</dbReference>
<comment type="caution">
    <text evidence="3">The sequence shown here is derived from an EMBL/GenBank/DDBJ whole genome shotgun (WGS) entry which is preliminary data.</text>
</comment>
<dbReference type="EMBL" id="JAPUFD010000002">
    <property type="protein sequence ID" value="MDI1485818.1"/>
    <property type="molecule type" value="Genomic_DNA"/>
</dbReference>
<dbReference type="InterPro" id="IPR036291">
    <property type="entry name" value="NAD(P)-bd_dom_sf"/>
</dbReference>
<feature type="domain" description="Gfo/Idh/MocA-like oxidoreductase C-terminal" evidence="2">
    <location>
        <begin position="202"/>
        <end position="371"/>
    </location>
</feature>
<keyword evidence="4" id="KW-1185">Reference proteome</keyword>
<dbReference type="PANTHER" id="PTHR42840">
    <property type="entry name" value="NAD(P)-BINDING ROSSMANN-FOLD SUPERFAMILY PROTEIN-RELATED"/>
    <property type="match status" value="1"/>
</dbReference>
<dbReference type="GO" id="GO:0005737">
    <property type="term" value="C:cytoplasm"/>
    <property type="evidence" value="ECO:0007669"/>
    <property type="project" value="TreeGrafter"/>
</dbReference>
<sequence>MLGIKSPIGITLGVSDTTQVTFSGDKKQAFTQSRNPDFTDDVQEIFAHNRSNLQACPDLKLKAVYSTSRASAESLANKPEVDVFYDDPKQEARSLDALLDRDDVQAVTIALPVSVQPKIIYRALKAGKHVLSERPTASTVDIVEGLLNWYDAQDDMALWSVGERSRFIEPILYGRHVLKGMKGSVQTFGLRLHGMVDERNMMHNTVWRRNAVQDGGLLLDGGMHFVATLRFLLSAIDESITRVVAFPGLARQELSPRDTLSALIRISNGNSGLFSISYGTRFSNVFDIHIVTDEGSVIVTPTTVNVATSGENKTKFPETRTFQRENGRNRELAVFAKGIENGHIEARGDPRQSLMDLKVTHAIFQSAKEGGSLQDIV</sequence>
<dbReference type="Gene3D" id="3.30.360.10">
    <property type="entry name" value="Dihydrodipicolinate Reductase, domain 2"/>
    <property type="match status" value="1"/>
</dbReference>
<gene>
    <name evidence="3" type="ORF">OHK93_004007</name>
</gene>
<dbReference type="GO" id="GO:0006740">
    <property type="term" value="P:NADPH regeneration"/>
    <property type="evidence" value="ECO:0007669"/>
    <property type="project" value="TreeGrafter"/>
</dbReference>
<dbReference type="InterPro" id="IPR004104">
    <property type="entry name" value="Gfo/Idh/MocA-like_OxRdtase_C"/>
</dbReference>
<evidence type="ECO:0000259" key="2">
    <source>
        <dbReference type="Pfam" id="PF02894"/>
    </source>
</evidence>
<dbReference type="Pfam" id="PF02894">
    <property type="entry name" value="GFO_IDH_MocA_C"/>
    <property type="match status" value="1"/>
</dbReference>
<protein>
    <submittedName>
        <fullName evidence="3">Uncharacterized protein</fullName>
    </submittedName>
</protein>
<feature type="domain" description="Gfo/Idh/MocA-like oxidoreductase N-terminal" evidence="1">
    <location>
        <begin position="51"/>
        <end position="149"/>
    </location>
</feature>